<feature type="transmembrane region" description="Helical" evidence="8">
    <location>
        <begin position="105"/>
        <end position="124"/>
    </location>
</feature>
<dbReference type="SUPFAM" id="SSF81345">
    <property type="entry name" value="ABC transporter involved in vitamin B12 uptake, BtuC"/>
    <property type="match status" value="1"/>
</dbReference>
<dbReference type="Pfam" id="PF01032">
    <property type="entry name" value="FecCD"/>
    <property type="match status" value="1"/>
</dbReference>
<dbReference type="RefSeq" id="WP_274359192.1">
    <property type="nucleotide sequence ID" value="NZ_CP118101.1"/>
</dbReference>
<organism evidence="9 10">
    <name type="scientific">Paenibacillus urinalis</name>
    <dbReference type="NCBI Taxonomy" id="521520"/>
    <lineage>
        <taxon>Bacteria</taxon>
        <taxon>Bacillati</taxon>
        <taxon>Bacillota</taxon>
        <taxon>Bacilli</taxon>
        <taxon>Bacillales</taxon>
        <taxon>Paenibacillaceae</taxon>
        <taxon>Paenibacillus</taxon>
    </lineage>
</organism>
<evidence type="ECO:0000256" key="8">
    <source>
        <dbReference type="SAM" id="Phobius"/>
    </source>
</evidence>
<reference evidence="9" key="1">
    <citation type="submission" date="2023-02" db="EMBL/GenBank/DDBJ databases">
        <title>Pathogen: clinical or host-associated sample.</title>
        <authorList>
            <person name="Hergert J."/>
            <person name="Casey R."/>
            <person name="Wagner J."/>
            <person name="Young E.L."/>
            <person name="Oakeson K.F."/>
        </authorList>
    </citation>
    <scope>NUCLEOTIDE SEQUENCE</scope>
    <source>
        <strain evidence="9">2022CK-00830</strain>
    </source>
</reference>
<evidence type="ECO:0000256" key="3">
    <source>
        <dbReference type="ARBA" id="ARBA00022448"/>
    </source>
</evidence>
<dbReference type="InterPro" id="IPR037294">
    <property type="entry name" value="ABC_BtuC-like"/>
</dbReference>
<feature type="transmembrane region" description="Helical" evidence="8">
    <location>
        <begin position="208"/>
        <end position="228"/>
    </location>
</feature>
<dbReference type="FunFam" id="1.10.3470.10:FF:000001">
    <property type="entry name" value="Vitamin B12 ABC transporter permease BtuC"/>
    <property type="match status" value="1"/>
</dbReference>
<evidence type="ECO:0000256" key="4">
    <source>
        <dbReference type="ARBA" id="ARBA00022475"/>
    </source>
</evidence>
<dbReference type="PANTHER" id="PTHR30472:SF64">
    <property type="entry name" value="IRON(3+)-HYDROXAMATE IMPORT SYSTEM PERMEASE PROTEIN FHUG"/>
    <property type="match status" value="1"/>
</dbReference>
<evidence type="ECO:0000256" key="5">
    <source>
        <dbReference type="ARBA" id="ARBA00022692"/>
    </source>
</evidence>
<dbReference type="Gene3D" id="1.10.3470.10">
    <property type="entry name" value="ABC transporter involved in vitamin B12 uptake, BtuC"/>
    <property type="match status" value="1"/>
</dbReference>
<comment type="subcellular location">
    <subcellularLocation>
        <location evidence="1">Cell membrane</location>
        <topology evidence="1">Multi-pass membrane protein</topology>
    </subcellularLocation>
</comment>
<protein>
    <submittedName>
        <fullName evidence="9">Iron ABC transporter permease</fullName>
    </submittedName>
</protein>
<keyword evidence="6 8" id="KW-1133">Transmembrane helix</keyword>
<keyword evidence="5 8" id="KW-0812">Transmembrane</keyword>
<keyword evidence="4" id="KW-1003">Cell membrane</keyword>
<evidence type="ECO:0000256" key="6">
    <source>
        <dbReference type="ARBA" id="ARBA00022989"/>
    </source>
</evidence>
<feature type="transmembrane region" description="Helical" evidence="8">
    <location>
        <begin position="255"/>
        <end position="282"/>
    </location>
</feature>
<comment type="similarity">
    <text evidence="2">Belongs to the binding-protein-dependent transport system permease family. FecCD subfamily.</text>
</comment>
<dbReference type="CDD" id="cd06550">
    <property type="entry name" value="TM_ABC_iron-siderophores_like"/>
    <property type="match status" value="1"/>
</dbReference>
<accession>A0AAX3MYV8</accession>
<dbReference type="AlphaFoldDB" id="A0AAX3MYV8"/>
<evidence type="ECO:0000256" key="7">
    <source>
        <dbReference type="ARBA" id="ARBA00023136"/>
    </source>
</evidence>
<gene>
    <name evidence="9" type="ORF">PUW23_24445</name>
</gene>
<dbReference type="PANTHER" id="PTHR30472">
    <property type="entry name" value="FERRIC ENTEROBACTIN TRANSPORT SYSTEM PERMEASE PROTEIN"/>
    <property type="match status" value="1"/>
</dbReference>
<dbReference type="GO" id="GO:0005886">
    <property type="term" value="C:plasma membrane"/>
    <property type="evidence" value="ECO:0007669"/>
    <property type="project" value="UniProtKB-SubCell"/>
</dbReference>
<feature type="transmembrane region" description="Helical" evidence="8">
    <location>
        <begin position="21"/>
        <end position="40"/>
    </location>
</feature>
<proteinExistence type="inferred from homology"/>
<evidence type="ECO:0000256" key="1">
    <source>
        <dbReference type="ARBA" id="ARBA00004651"/>
    </source>
</evidence>
<feature type="transmembrane region" description="Helical" evidence="8">
    <location>
        <begin position="324"/>
        <end position="343"/>
    </location>
</feature>
<evidence type="ECO:0000313" key="9">
    <source>
        <dbReference type="EMBL" id="WDH82558.1"/>
    </source>
</evidence>
<feature type="transmembrane region" description="Helical" evidence="8">
    <location>
        <begin position="130"/>
        <end position="154"/>
    </location>
</feature>
<keyword evidence="7 8" id="KW-0472">Membrane</keyword>
<feature type="transmembrane region" description="Helical" evidence="8">
    <location>
        <begin position="166"/>
        <end position="188"/>
    </location>
</feature>
<dbReference type="GO" id="GO:0022857">
    <property type="term" value="F:transmembrane transporter activity"/>
    <property type="evidence" value="ECO:0007669"/>
    <property type="project" value="InterPro"/>
</dbReference>
<keyword evidence="3" id="KW-0813">Transport</keyword>
<name>A0AAX3MYV8_9BACL</name>
<feature type="transmembrane region" description="Helical" evidence="8">
    <location>
        <begin position="76"/>
        <end position="93"/>
    </location>
</feature>
<evidence type="ECO:0000256" key="2">
    <source>
        <dbReference type="ARBA" id="ARBA00007935"/>
    </source>
</evidence>
<dbReference type="InterPro" id="IPR000522">
    <property type="entry name" value="ABC_transptr_permease_BtuC"/>
</dbReference>
<evidence type="ECO:0000313" key="10">
    <source>
        <dbReference type="Proteomes" id="UP001220962"/>
    </source>
</evidence>
<sequence length="348" mass="37236">MTQESLRQQIQSSKHKKRTKQWIVLSSFSLLIIVFTLISINTGFSKLTPAEVLNTLLGNGTAKQNLILFEFRMPRIIISMLVGAGLAVSGCILQGVSRNALADPGILGITTGAGFVVVIYISFYSSNSDAPAFLLPILALIGGLSIAAIIYALSYSKKDGLNPNRMVLNGIAITAAVNGLMIVLMLRLNPEKYDIVASWLAGSIWGSTWNQVIVLVPWVLLLIIIAFARSRMMDALTMDEHVAMSLGVGLNKERLFLILIAVGLAASCVAFTGGIGFVGLIAPHLARRLVGPSHNMLLPASALGGALLLLVADTLGRSILQPSEIHAGIMVAIIGAPYFLYLLSRSRM</sequence>
<dbReference type="GO" id="GO:0033214">
    <property type="term" value="P:siderophore-iron import into cell"/>
    <property type="evidence" value="ECO:0007669"/>
    <property type="project" value="TreeGrafter"/>
</dbReference>
<dbReference type="Proteomes" id="UP001220962">
    <property type="component" value="Chromosome"/>
</dbReference>
<dbReference type="EMBL" id="CP118101">
    <property type="protein sequence ID" value="WDH82558.1"/>
    <property type="molecule type" value="Genomic_DNA"/>
</dbReference>